<dbReference type="InterPro" id="IPR054115">
    <property type="entry name" value="CorC_N"/>
</dbReference>
<dbReference type="Pfam" id="PF21917">
    <property type="entry name" value="NMB0537_N"/>
    <property type="match status" value="1"/>
</dbReference>
<dbReference type="PANTHER" id="PTHR22777:SF27">
    <property type="entry name" value="MAGNESIUM AND COBALT EFFLUX PROTEIN CORC"/>
    <property type="match status" value="1"/>
</dbReference>
<evidence type="ECO:0000256" key="6">
    <source>
        <dbReference type="ARBA" id="ARBA00023285"/>
    </source>
</evidence>
<dbReference type="InterPro" id="IPR036318">
    <property type="entry name" value="FAD-bd_PCMH-like_sf"/>
</dbReference>
<evidence type="ECO:0000256" key="4">
    <source>
        <dbReference type="ARBA" id="ARBA00022842"/>
    </source>
</evidence>
<dbReference type="InterPro" id="IPR044751">
    <property type="entry name" value="Ion_transp-like_CBS"/>
</dbReference>
<dbReference type="EMBL" id="FOEG01000008">
    <property type="protein sequence ID" value="SEP07282.1"/>
    <property type="molecule type" value="Genomic_DNA"/>
</dbReference>
<name>A0A1H8UVN1_9GAMM</name>
<dbReference type="InterPro" id="IPR000644">
    <property type="entry name" value="CBS_dom"/>
</dbReference>
<keyword evidence="4" id="KW-0460">Magnesium</keyword>
<evidence type="ECO:0000256" key="7">
    <source>
        <dbReference type="ARBA" id="ARBA00037273"/>
    </source>
</evidence>
<evidence type="ECO:0000313" key="12">
    <source>
        <dbReference type="EMBL" id="SEP07282.1"/>
    </source>
</evidence>
<sequence>MVMAREPMSNEDRSSSSDHRSWLDRISQAISGEPRDRDSLVEILRDGQRRGLLDADQLAMIEGALHVSEMQVRDIMIPRSQMVVVRRDATTDELLPPVIESGHSRFPVIGESRDDVIGILIAKDLLQFASAGNASTSFDMREVMRPALFVPESKRLDVMLKEFRASRNHLAVVVDEYGGVAGMVTIEDVLEQIVGEIDDEHDVGDDTYILSRRDEGSVIKALTPVEDFNEHFGTSLSDDEFDTIGGYVAHAFGHVPVRGETVSLEGHRFEVVRADNRRIHLLMVRPEEPAARDEKPGRRSVSH</sequence>
<keyword evidence="2" id="KW-0813">Transport</keyword>
<dbReference type="InterPro" id="IPR046342">
    <property type="entry name" value="CBS_dom_sf"/>
</dbReference>
<evidence type="ECO:0000256" key="5">
    <source>
        <dbReference type="ARBA" id="ARBA00023122"/>
    </source>
</evidence>
<evidence type="ECO:0000256" key="3">
    <source>
        <dbReference type="ARBA" id="ARBA00022737"/>
    </source>
</evidence>
<dbReference type="SUPFAM" id="SSF54631">
    <property type="entry name" value="CBS-domain pair"/>
    <property type="match status" value="1"/>
</dbReference>
<feature type="compositionally biased region" description="Basic and acidic residues" evidence="10">
    <location>
        <begin position="8"/>
        <end position="20"/>
    </location>
</feature>
<comment type="similarity">
    <text evidence="1">Belongs to the UPF0053 family.</text>
</comment>
<dbReference type="SMART" id="SM01091">
    <property type="entry name" value="CorC_HlyC"/>
    <property type="match status" value="1"/>
</dbReference>
<dbReference type="Proteomes" id="UP000199657">
    <property type="component" value="Unassembled WGS sequence"/>
</dbReference>
<dbReference type="Pfam" id="PF00571">
    <property type="entry name" value="CBS"/>
    <property type="match status" value="2"/>
</dbReference>
<evidence type="ECO:0000313" key="13">
    <source>
        <dbReference type="Proteomes" id="UP000199657"/>
    </source>
</evidence>
<keyword evidence="13" id="KW-1185">Reference proteome</keyword>
<evidence type="ECO:0000259" key="11">
    <source>
        <dbReference type="PROSITE" id="PS51371"/>
    </source>
</evidence>
<dbReference type="GO" id="GO:0050660">
    <property type="term" value="F:flavin adenine dinucleotide binding"/>
    <property type="evidence" value="ECO:0007669"/>
    <property type="project" value="InterPro"/>
</dbReference>
<evidence type="ECO:0000256" key="10">
    <source>
        <dbReference type="SAM" id="MobiDB-lite"/>
    </source>
</evidence>
<proteinExistence type="inferred from homology"/>
<keyword evidence="6" id="KW-0170">Cobalt</keyword>
<dbReference type="AlphaFoldDB" id="A0A1H8UVN1"/>
<dbReference type="GO" id="GO:0005886">
    <property type="term" value="C:plasma membrane"/>
    <property type="evidence" value="ECO:0007669"/>
    <property type="project" value="TreeGrafter"/>
</dbReference>
<evidence type="ECO:0000256" key="2">
    <source>
        <dbReference type="ARBA" id="ARBA00022448"/>
    </source>
</evidence>
<keyword evidence="5 9" id="KW-0129">CBS domain</keyword>
<dbReference type="InterPro" id="IPR016169">
    <property type="entry name" value="FAD-bd_PCMH_sub2"/>
</dbReference>
<dbReference type="PANTHER" id="PTHR22777">
    <property type="entry name" value="HEMOLYSIN-RELATED"/>
    <property type="match status" value="1"/>
</dbReference>
<feature type="domain" description="CBS" evidence="11">
    <location>
        <begin position="143"/>
        <end position="200"/>
    </location>
</feature>
<evidence type="ECO:0000256" key="8">
    <source>
        <dbReference type="ARBA" id="ARBA00040729"/>
    </source>
</evidence>
<keyword evidence="3" id="KW-0677">Repeat</keyword>
<dbReference type="SMART" id="SM00116">
    <property type="entry name" value="CBS"/>
    <property type="match status" value="2"/>
</dbReference>
<dbReference type="InterPro" id="IPR005170">
    <property type="entry name" value="Transptr-assoc_dom"/>
</dbReference>
<dbReference type="SUPFAM" id="SSF56176">
    <property type="entry name" value="FAD-binding/transporter-associated domain-like"/>
    <property type="match status" value="1"/>
</dbReference>
<evidence type="ECO:0000256" key="1">
    <source>
        <dbReference type="ARBA" id="ARBA00006337"/>
    </source>
</evidence>
<dbReference type="STRING" id="406100.SAMN04488052_10894"/>
<organism evidence="12 13">
    <name type="scientific">Aquisalimonas asiatica</name>
    <dbReference type="NCBI Taxonomy" id="406100"/>
    <lineage>
        <taxon>Bacteria</taxon>
        <taxon>Pseudomonadati</taxon>
        <taxon>Pseudomonadota</taxon>
        <taxon>Gammaproteobacteria</taxon>
        <taxon>Chromatiales</taxon>
        <taxon>Ectothiorhodospiraceae</taxon>
        <taxon>Aquisalimonas</taxon>
    </lineage>
</organism>
<feature type="region of interest" description="Disordered" evidence="10">
    <location>
        <begin position="1"/>
        <end position="20"/>
    </location>
</feature>
<dbReference type="Gene3D" id="3.10.580.10">
    <property type="entry name" value="CBS-domain"/>
    <property type="match status" value="1"/>
</dbReference>
<gene>
    <name evidence="12" type="ORF">SAMN04488052_10894</name>
</gene>
<feature type="domain" description="CBS" evidence="11">
    <location>
        <begin position="76"/>
        <end position="135"/>
    </location>
</feature>
<dbReference type="FunFam" id="3.10.580.10:FF:000002">
    <property type="entry name" value="Magnesium/cobalt efflux protein CorC"/>
    <property type="match status" value="1"/>
</dbReference>
<accession>A0A1H8UVN1</accession>
<dbReference type="Pfam" id="PF03471">
    <property type="entry name" value="CorC_HlyC"/>
    <property type="match status" value="1"/>
</dbReference>
<evidence type="ECO:0000256" key="9">
    <source>
        <dbReference type="PROSITE-ProRule" id="PRU00703"/>
    </source>
</evidence>
<dbReference type="Gene3D" id="3.30.465.10">
    <property type="match status" value="1"/>
</dbReference>
<comment type="function">
    <text evidence="7">Plays a role in the transport of magnesium and cobalt ions.</text>
</comment>
<dbReference type="CDD" id="cd04590">
    <property type="entry name" value="CBS_pair_CorC_HlyC_assoc"/>
    <property type="match status" value="1"/>
</dbReference>
<dbReference type="PROSITE" id="PS51371">
    <property type="entry name" value="CBS"/>
    <property type="match status" value="2"/>
</dbReference>
<reference evidence="12 13" key="1">
    <citation type="submission" date="2016-10" db="EMBL/GenBank/DDBJ databases">
        <authorList>
            <person name="de Groot N.N."/>
        </authorList>
    </citation>
    <scope>NUCLEOTIDE SEQUENCE [LARGE SCALE GENOMIC DNA]</scope>
    <source>
        <strain evidence="12 13">CGMCC 1.6291</strain>
    </source>
</reference>
<protein>
    <recommendedName>
        <fullName evidence="8">Magnesium and cobalt efflux protein CorC</fullName>
    </recommendedName>
</protein>